<dbReference type="GO" id="GO:0032589">
    <property type="term" value="C:neuron projection membrane"/>
    <property type="evidence" value="ECO:0007669"/>
    <property type="project" value="TreeGrafter"/>
</dbReference>
<dbReference type="InterPro" id="IPR037448">
    <property type="entry name" value="Zig-8"/>
</dbReference>
<feature type="domain" description="Ig-like" evidence="1">
    <location>
        <begin position="68"/>
        <end position="157"/>
    </location>
</feature>
<dbReference type="PANTHER" id="PTHR23279">
    <property type="entry name" value="DEFECTIVE PROBOSCIS EXTENSION RESPONSE DPR -RELATED"/>
    <property type="match status" value="1"/>
</dbReference>
<name>A0A195CN81_9HYME</name>
<dbReference type="InterPro" id="IPR036179">
    <property type="entry name" value="Ig-like_dom_sf"/>
</dbReference>
<keyword evidence="3" id="KW-1185">Reference proteome</keyword>
<organism evidence="2 3">
    <name type="scientific">Cyphomyrmex costatus</name>
    <dbReference type="NCBI Taxonomy" id="456900"/>
    <lineage>
        <taxon>Eukaryota</taxon>
        <taxon>Metazoa</taxon>
        <taxon>Ecdysozoa</taxon>
        <taxon>Arthropoda</taxon>
        <taxon>Hexapoda</taxon>
        <taxon>Insecta</taxon>
        <taxon>Pterygota</taxon>
        <taxon>Neoptera</taxon>
        <taxon>Endopterygota</taxon>
        <taxon>Hymenoptera</taxon>
        <taxon>Apocrita</taxon>
        <taxon>Aculeata</taxon>
        <taxon>Formicoidea</taxon>
        <taxon>Formicidae</taxon>
        <taxon>Myrmicinae</taxon>
        <taxon>Cyphomyrmex</taxon>
    </lineage>
</organism>
<dbReference type="STRING" id="456900.A0A195CN81"/>
<dbReference type="Proteomes" id="UP000078542">
    <property type="component" value="Unassembled WGS sequence"/>
</dbReference>
<evidence type="ECO:0000313" key="3">
    <source>
        <dbReference type="Proteomes" id="UP000078542"/>
    </source>
</evidence>
<evidence type="ECO:0000313" key="2">
    <source>
        <dbReference type="EMBL" id="KYN02125.1"/>
    </source>
</evidence>
<sequence length="264" mass="29891">VTWIRRKDRQLLTVGRSTHSIDTRFVVSNGPGWNLLIKNVNHEDAGLYECQIQTEPMQQRFIQLNITEAYSVIPGGPDLHVKQGSSLRLECQLMAAAESPSYVFWYRETRMINYDNEPGVRFELKRNGSVLVVEKVKLSHGANYTCSPSNARPAHIVLHVIEEEEKPAAMHGGDRRNSTATTSTNTVLTLMVLLIIENRILYFVKYKIHKYITSSTIPLAEADVCTRGRVVMGGRGDEDRGDERTNGWSLILTSVSANYREIRE</sequence>
<dbReference type="InterPro" id="IPR013783">
    <property type="entry name" value="Ig-like_fold"/>
</dbReference>
<feature type="domain" description="Ig-like" evidence="1">
    <location>
        <begin position="1"/>
        <end position="67"/>
    </location>
</feature>
<dbReference type="CDD" id="cd00096">
    <property type="entry name" value="Ig"/>
    <property type="match status" value="1"/>
</dbReference>
<dbReference type="Gene3D" id="2.60.40.10">
    <property type="entry name" value="Immunoglobulins"/>
    <property type="match status" value="2"/>
</dbReference>
<dbReference type="PANTHER" id="PTHR23279:SF2">
    <property type="entry name" value="DEFECTIVE PROBOSCIS EXTENSION RESPONSE 19, ISOFORM A"/>
    <property type="match status" value="1"/>
</dbReference>
<dbReference type="PROSITE" id="PS50835">
    <property type="entry name" value="IG_LIKE"/>
    <property type="match status" value="2"/>
</dbReference>
<evidence type="ECO:0000259" key="1">
    <source>
        <dbReference type="PROSITE" id="PS50835"/>
    </source>
</evidence>
<dbReference type="SMART" id="SM00409">
    <property type="entry name" value="IG"/>
    <property type="match status" value="2"/>
</dbReference>
<accession>A0A195CN81</accession>
<gene>
    <name evidence="2" type="ORF">ALC62_07116</name>
</gene>
<dbReference type="InterPro" id="IPR003599">
    <property type="entry name" value="Ig_sub"/>
</dbReference>
<dbReference type="SUPFAM" id="SSF48726">
    <property type="entry name" value="Immunoglobulin"/>
    <property type="match status" value="2"/>
</dbReference>
<dbReference type="AlphaFoldDB" id="A0A195CN81"/>
<protein>
    <recommendedName>
        <fullName evidence="1">Ig-like domain-containing protein</fullName>
    </recommendedName>
</protein>
<dbReference type="Pfam" id="PF13927">
    <property type="entry name" value="Ig_3"/>
    <property type="match status" value="1"/>
</dbReference>
<reference evidence="2 3" key="1">
    <citation type="submission" date="2016-03" db="EMBL/GenBank/DDBJ databases">
        <title>Cyphomyrmex costatus WGS genome.</title>
        <authorList>
            <person name="Nygaard S."/>
            <person name="Hu H."/>
            <person name="Boomsma J."/>
            <person name="Zhang G."/>
        </authorList>
    </citation>
    <scope>NUCLEOTIDE SEQUENCE [LARGE SCALE GENOMIC DNA]</scope>
    <source>
        <strain evidence="2">MS0001</strain>
        <tissue evidence="2">Whole body</tissue>
    </source>
</reference>
<proteinExistence type="predicted"/>
<dbReference type="InterPro" id="IPR007110">
    <property type="entry name" value="Ig-like_dom"/>
</dbReference>
<dbReference type="EMBL" id="KQ977532">
    <property type="protein sequence ID" value="KYN02125.1"/>
    <property type="molecule type" value="Genomic_DNA"/>
</dbReference>
<feature type="non-terminal residue" evidence="2">
    <location>
        <position position="1"/>
    </location>
</feature>
<dbReference type="GO" id="GO:0050808">
    <property type="term" value="P:synapse organization"/>
    <property type="evidence" value="ECO:0007669"/>
    <property type="project" value="TreeGrafter"/>
</dbReference>